<dbReference type="PANTHER" id="PTHR48073">
    <property type="entry name" value="O-SUCCINYLBENZOATE SYNTHASE-RELATED"/>
    <property type="match status" value="1"/>
</dbReference>
<evidence type="ECO:0000256" key="1">
    <source>
        <dbReference type="ARBA" id="ARBA00001968"/>
    </source>
</evidence>
<evidence type="ECO:0000256" key="4">
    <source>
        <dbReference type="ARBA" id="ARBA00023239"/>
    </source>
</evidence>
<dbReference type="RefSeq" id="WP_169098164.1">
    <property type="nucleotide sequence ID" value="NZ_JABBVZ010000017.1"/>
</dbReference>
<proteinExistence type="predicted"/>
<dbReference type="InterPro" id="IPR010197">
    <property type="entry name" value="OSBS/NAAAR"/>
</dbReference>
<sequence>MKIEQVHMDFVEIPLKTPFQTSFGTESRKSAWLLAVRAEGVTGWAESVADVEPLYSEETHATVYFALKNHLLPRLFGVEIDRPEAVDAILSPVRGNRMAKAAIEMAIWDWFARSRNLPLWQLLGGDPGRMRIPVGVSIGIQPSAEHLIRVAEWYLEQGYRRLKVKIKPGTDLERLGRLRAAVGDAVPIMADANSAYRLSDLEHLKSFDDLNLMMLEQPLAEDDIIDHRRLAEALRTPICLDEAIRSDEDGRKAIDLGACSIINIKVGRVGGHTVARRLHDVAEARGVPVWCGGMLEMGIGRAHNLHLSTLPNFRLPGDTSASDRYFIEDLIEPPFRLNADGTLSVPEGPGIGVEPDARRLERFSTHHELFSATVQSKGGGIPHGTSVSF</sequence>
<dbReference type="GO" id="GO:0009234">
    <property type="term" value="P:menaquinone biosynthetic process"/>
    <property type="evidence" value="ECO:0007669"/>
    <property type="project" value="UniProtKB-UniRule"/>
</dbReference>
<name>A0A7Y0L365_9FIRM</name>
<feature type="domain" description="Mandelate racemase/muconate lactonizing enzyme C-terminal" evidence="7">
    <location>
        <begin position="144"/>
        <end position="237"/>
    </location>
</feature>
<dbReference type="PANTHER" id="PTHR48073:SF5">
    <property type="entry name" value="O-SUCCINYLBENZOATE SYNTHASE"/>
    <property type="match status" value="1"/>
</dbReference>
<dbReference type="CDD" id="cd03317">
    <property type="entry name" value="NAAAR"/>
    <property type="match status" value="1"/>
</dbReference>
<evidence type="ECO:0000259" key="7">
    <source>
        <dbReference type="SMART" id="SM00922"/>
    </source>
</evidence>
<protein>
    <recommendedName>
        <fullName evidence="5 6">o-succinylbenzoate synthase</fullName>
        <ecNumber evidence="5 6">4.2.1.113</ecNumber>
    </recommendedName>
</protein>
<dbReference type="AlphaFoldDB" id="A0A7Y0L365"/>
<keyword evidence="3" id="KW-0460">Magnesium</keyword>
<dbReference type="Proteomes" id="UP000533476">
    <property type="component" value="Unassembled WGS sequence"/>
</dbReference>
<dbReference type="Gene3D" id="3.20.20.120">
    <property type="entry name" value="Enolase-like C-terminal domain"/>
    <property type="match status" value="1"/>
</dbReference>
<evidence type="ECO:0000256" key="3">
    <source>
        <dbReference type="ARBA" id="ARBA00022842"/>
    </source>
</evidence>
<keyword evidence="9" id="KW-1185">Reference proteome</keyword>
<evidence type="ECO:0000256" key="2">
    <source>
        <dbReference type="ARBA" id="ARBA00022723"/>
    </source>
</evidence>
<dbReference type="Pfam" id="PF02746">
    <property type="entry name" value="MR_MLE_N"/>
    <property type="match status" value="1"/>
</dbReference>
<keyword evidence="4 8" id="KW-0456">Lyase</keyword>
<comment type="cofactor">
    <cofactor evidence="1">
        <name>a divalent metal cation</name>
        <dbReference type="ChEBI" id="CHEBI:60240"/>
    </cofactor>
</comment>
<dbReference type="SUPFAM" id="SSF54826">
    <property type="entry name" value="Enolase N-terminal domain-like"/>
    <property type="match status" value="1"/>
</dbReference>
<dbReference type="SUPFAM" id="SSF51604">
    <property type="entry name" value="Enolase C-terminal domain-like"/>
    <property type="match status" value="1"/>
</dbReference>
<comment type="caution">
    <text evidence="8">The sequence shown here is derived from an EMBL/GenBank/DDBJ whole genome shotgun (WGS) entry which is preliminary data.</text>
</comment>
<dbReference type="UniPathway" id="UPA01057">
    <property type="reaction ID" value="UER00165"/>
</dbReference>
<dbReference type="GO" id="GO:0046872">
    <property type="term" value="F:metal ion binding"/>
    <property type="evidence" value="ECO:0007669"/>
    <property type="project" value="UniProtKB-KW"/>
</dbReference>
<dbReference type="SMART" id="SM00922">
    <property type="entry name" value="MR_MLE"/>
    <property type="match status" value="1"/>
</dbReference>
<evidence type="ECO:0000313" key="8">
    <source>
        <dbReference type="EMBL" id="NMP22132.1"/>
    </source>
</evidence>
<reference evidence="8 9" key="1">
    <citation type="submission" date="2020-04" db="EMBL/GenBank/DDBJ databases">
        <authorList>
            <person name="Zhang R."/>
            <person name="Schippers A."/>
        </authorList>
    </citation>
    <scope>NUCLEOTIDE SEQUENCE [LARGE SCALE GENOMIC DNA]</scope>
    <source>
        <strain evidence="8 9">DSM 109850</strain>
    </source>
</reference>
<dbReference type="EMBL" id="JABBVZ010000017">
    <property type="protein sequence ID" value="NMP22132.1"/>
    <property type="molecule type" value="Genomic_DNA"/>
</dbReference>
<evidence type="ECO:0000256" key="5">
    <source>
        <dbReference type="ARBA" id="ARBA00029491"/>
    </source>
</evidence>
<evidence type="ECO:0000313" key="9">
    <source>
        <dbReference type="Proteomes" id="UP000533476"/>
    </source>
</evidence>
<dbReference type="GO" id="GO:0043748">
    <property type="term" value="F:O-succinylbenzoate synthase activity"/>
    <property type="evidence" value="ECO:0007669"/>
    <property type="project" value="UniProtKB-EC"/>
</dbReference>
<dbReference type="Pfam" id="PF13378">
    <property type="entry name" value="MR_MLE_C"/>
    <property type="match status" value="1"/>
</dbReference>
<organism evidence="8 9">
    <name type="scientific">Sulfobacillus harzensis</name>
    <dbReference type="NCBI Taxonomy" id="2729629"/>
    <lineage>
        <taxon>Bacteria</taxon>
        <taxon>Bacillati</taxon>
        <taxon>Bacillota</taxon>
        <taxon>Clostridia</taxon>
        <taxon>Eubacteriales</taxon>
        <taxon>Clostridiales Family XVII. Incertae Sedis</taxon>
        <taxon>Sulfobacillus</taxon>
    </lineage>
</organism>
<dbReference type="SFLD" id="SFLDF00009">
    <property type="entry name" value="o-succinylbenzoate_synthase"/>
    <property type="match status" value="1"/>
</dbReference>
<dbReference type="InterPro" id="IPR013342">
    <property type="entry name" value="Mandelate_racemase_C"/>
</dbReference>
<dbReference type="InterPro" id="IPR029065">
    <property type="entry name" value="Enolase_C-like"/>
</dbReference>
<dbReference type="NCBIfam" id="TIGR01928">
    <property type="entry name" value="menC_lowGC_arch"/>
    <property type="match status" value="1"/>
</dbReference>
<dbReference type="InterPro" id="IPR029017">
    <property type="entry name" value="Enolase-like_N"/>
</dbReference>
<dbReference type="UniPathway" id="UPA00079"/>
<keyword evidence="2" id="KW-0479">Metal-binding</keyword>
<dbReference type="SFLD" id="SFLDS00001">
    <property type="entry name" value="Enolase"/>
    <property type="match status" value="1"/>
</dbReference>
<dbReference type="GO" id="GO:0016854">
    <property type="term" value="F:racemase and epimerase activity"/>
    <property type="evidence" value="ECO:0007669"/>
    <property type="project" value="UniProtKB-ARBA"/>
</dbReference>
<dbReference type="SFLD" id="SFLDG00180">
    <property type="entry name" value="muconate_cycloisomerase"/>
    <property type="match status" value="1"/>
</dbReference>
<dbReference type="Gene3D" id="3.30.390.10">
    <property type="entry name" value="Enolase-like, N-terminal domain"/>
    <property type="match status" value="1"/>
</dbReference>
<accession>A0A7Y0L365</accession>
<dbReference type="InterPro" id="IPR013341">
    <property type="entry name" value="Mandelate_racemase_N_dom"/>
</dbReference>
<gene>
    <name evidence="8" type="primary">menC</name>
    <name evidence="8" type="ORF">HIJ39_07180</name>
</gene>
<dbReference type="EC" id="4.2.1.113" evidence="5 6"/>
<dbReference type="InterPro" id="IPR036849">
    <property type="entry name" value="Enolase-like_C_sf"/>
</dbReference>
<evidence type="ECO:0000256" key="6">
    <source>
        <dbReference type="NCBIfam" id="TIGR01928"/>
    </source>
</evidence>